<organism evidence="1 2">
    <name type="scientific">Actinoplanes octamycinicus</name>
    <dbReference type="NCBI Taxonomy" id="135948"/>
    <lineage>
        <taxon>Bacteria</taxon>
        <taxon>Bacillati</taxon>
        <taxon>Actinomycetota</taxon>
        <taxon>Actinomycetes</taxon>
        <taxon>Micromonosporales</taxon>
        <taxon>Micromonosporaceae</taxon>
        <taxon>Actinoplanes</taxon>
    </lineage>
</organism>
<evidence type="ECO:0000313" key="2">
    <source>
        <dbReference type="Proteomes" id="UP000546162"/>
    </source>
</evidence>
<dbReference type="AlphaFoldDB" id="A0A7W7GU55"/>
<proteinExistence type="predicted"/>
<sequence>MTAPDENSLPWRNRRVIAERLGWPHERLADCERLDRDYPGWSVTWWDSRNGKPAVFRAQHRVRWRYFTHAAGATEAELLAAMAEQDRLAAEQLAEWRSLRPAGSAVIGSQ</sequence>
<name>A0A7W7GU55_9ACTN</name>
<protein>
    <submittedName>
        <fullName evidence="1">Uncharacterized protein</fullName>
    </submittedName>
</protein>
<reference evidence="1 2" key="1">
    <citation type="submission" date="2020-08" db="EMBL/GenBank/DDBJ databases">
        <title>Sequencing the genomes of 1000 actinobacteria strains.</title>
        <authorList>
            <person name="Klenk H.-P."/>
        </authorList>
    </citation>
    <scope>NUCLEOTIDE SEQUENCE [LARGE SCALE GENOMIC DNA]</scope>
    <source>
        <strain evidence="1 2">DSM 45809</strain>
    </source>
</reference>
<gene>
    <name evidence="1" type="ORF">BJY16_001756</name>
</gene>
<dbReference type="RefSeq" id="WP_185038584.1">
    <property type="nucleotide sequence ID" value="NZ_BAABFG010000005.1"/>
</dbReference>
<evidence type="ECO:0000313" key="1">
    <source>
        <dbReference type="EMBL" id="MBB4738297.1"/>
    </source>
</evidence>
<comment type="caution">
    <text evidence="1">The sequence shown here is derived from an EMBL/GenBank/DDBJ whole genome shotgun (WGS) entry which is preliminary data.</text>
</comment>
<keyword evidence="2" id="KW-1185">Reference proteome</keyword>
<dbReference type="Proteomes" id="UP000546162">
    <property type="component" value="Unassembled WGS sequence"/>
</dbReference>
<dbReference type="EMBL" id="JACHNB010000001">
    <property type="protein sequence ID" value="MBB4738297.1"/>
    <property type="molecule type" value="Genomic_DNA"/>
</dbReference>
<accession>A0A7W7GU55</accession>